<keyword evidence="1" id="KW-0472">Membrane</keyword>
<accession>A0A927R3K7</accession>
<evidence type="ECO:0000313" key="2">
    <source>
        <dbReference type="EMBL" id="MBE1485594.1"/>
    </source>
</evidence>
<keyword evidence="3" id="KW-1185">Reference proteome</keyword>
<name>A0A927R3K7_9ACTN</name>
<evidence type="ECO:0000256" key="1">
    <source>
        <dbReference type="SAM" id="Phobius"/>
    </source>
</evidence>
<proteinExistence type="predicted"/>
<comment type="caution">
    <text evidence="2">The sequence shown here is derived from an EMBL/GenBank/DDBJ whole genome shotgun (WGS) entry which is preliminary data.</text>
</comment>
<sequence length="184" mass="20737">MSLDLLGLIIDSVVGVAGIAGLLVAVRAYRVAGESYRVSKGQARNNFQIEILRELILLLDGDAELDTQLAGDHWYVSPKLSSIKLRLSLLPKNELPVWRVVFCGGRYELSGPYKSPTDLRYFDTDWPRMRDMVVDSFMKAYHSRYGSDKLEEFVLGNPDGWESSAAIVRTILNKEILDAVERRS</sequence>
<feature type="transmembrane region" description="Helical" evidence="1">
    <location>
        <begin position="6"/>
        <end position="29"/>
    </location>
</feature>
<keyword evidence="1" id="KW-0812">Transmembrane</keyword>
<evidence type="ECO:0000313" key="3">
    <source>
        <dbReference type="Proteomes" id="UP000649753"/>
    </source>
</evidence>
<protein>
    <submittedName>
        <fullName evidence="2">Uncharacterized protein</fullName>
    </submittedName>
</protein>
<dbReference type="EMBL" id="JADBEB010000001">
    <property type="protein sequence ID" value="MBE1485594.1"/>
    <property type="molecule type" value="Genomic_DNA"/>
</dbReference>
<dbReference type="RefSeq" id="WP_192765759.1">
    <property type="nucleotide sequence ID" value="NZ_JADBEB010000001.1"/>
</dbReference>
<gene>
    <name evidence="2" type="ORF">H4W31_001232</name>
</gene>
<reference evidence="2" key="1">
    <citation type="submission" date="2020-10" db="EMBL/GenBank/DDBJ databases">
        <title>Sequencing the genomes of 1000 actinobacteria strains.</title>
        <authorList>
            <person name="Klenk H.-P."/>
        </authorList>
    </citation>
    <scope>NUCLEOTIDE SEQUENCE</scope>
    <source>
        <strain evidence="2">DSM 46832</strain>
    </source>
</reference>
<keyword evidence="1" id="KW-1133">Transmembrane helix</keyword>
<dbReference type="AlphaFoldDB" id="A0A927R3K7"/>
<dbReference type="Proteomes" id="UP000649753">
    <property type="component" value="Unassembled WGS sequence"/>
</dbReference>
<organism evidence="2 3">
    <name type="scientific">Plantactinospora soyae</name>
    <dbReference type="NCBI Taxonomy" id="1544732"/>
    <lineage>
        <taxon>Bacteria</taxon>
        <taxon>Bacillati</taxon>
        <taxon>Actinomycetota</taxon>
        <taxon>Actinomycetes</taxon>
        <taxon>Micromonosporales</taxon>
        <taxon>Micromonosporaceae</taxon>
        <taxon>Plantactinospora</taxon>
    </lineage>
</organism>